<dbReference type="RefSeq" id="WP_394836308.1">
    <property type="nucleotide sequence ID" value="NZ_CP089929.1"/>
</dbReference>
<evidence type="ECO:0000313" key="4">
    <source>
        <dbReference type="EMBL" id="WXB06653.1"/>
    </source>
</evidence>
<feature type="chain" id="PRO_5047392966" evidence="3">
    <location>
        <begin position="19"/>
        <end position="375"/>
    </location>
</feature>
<dbReference type="Proteomes" id="UP001374803">
    <property type="component" value="Chromosome"/>
</dbReference>
<evidence type="ECO:0000256" key="1">
    <source>
        <dbReference type="ARBA" id="ARBA00004613"/>
    </source>
</evidence>
<proteinExistence type="predicted"/>
<dbReference type="InterPro" id="IPR011042">
    <property type="entry name" value="6-blade_b-propeller_TolB-like"/>
</dbReference>
<feature type="signal peptide" evidence="3">
    <location>
        <begin position="1"/>
        <end position="18"/>
    </location>
</feature>
<reference evidence="4" key="1">
    <citation type="submission" date="2021-12" db="EMBL/GenBank/DDBJ databases">
        <title>Discovery of the Pendulisporaceae a myxobacterial family with distinct sporulation behavior and unique specialized metabolism.</title>
        <authorList>
            <person name="Garcia R."/>
            <person name="Popoff A."/>
            <person name="Bader C.D."/>
            <person name="Loehr J."/>
            <person name="Walesch S."/>
            <person name="Walt C."/>
            <person name="Boldt J."/>
            <person name="Bunk B."/>
            <person name="Haeckl F.J.F.P.J."/>
            <person name="Gunesch A.P."/>
            <person name="Birkelbach J."/>
            <person name="Nuebel U."/>
            <person name="Pietschmann T."/>
            <person name="Bach T."/>
            <person name="Mueller R."/>
        </authorList>
    </citation>
    <scope>NUCLEOTIDE SEQUENCE</scope>
    <source>
        <strain evidence="4">MSr11367</strain>
    </source>
</reference>
<dbReference type="InterPro" id="IPR017996">
    <property type="entry name" value="MRJP/yellow-related"/>
</dbReference>
<dbReference type="Gene3D" id="2.120.10.30">
    <property type="entry name" value="TolB, C-terminal domain"/>
    <property type="match status" value="1"/>
</dbReference>
<sequence>MSIRSIAPASFAAFAALACTPRDTGSPASQTDASPILETVAESDTMIWNAVAVESARTFAAGPRWTGSKGPSVAEITGQHSLTPYPDAAWNAWAAGASPERAFVNVNALHGDGHGGLWAIDTGAPDFGGNPLPGGAKVVHIEAKTNRVVRVYTFDARVALPGSYIDDIRFHGEHAYLTDAGRAGIIVLDLARGDARRVLDDAPAVTAPADRPIVLGGETVKAPDGSPLRVHADPLETSPDGKYLYFAPLSGPWSRIETRWLDDPNIAGAEIAQHVEPWADLPPVGGTVMDSQGSLYFTDLAASAVKRRAPDGSITTIVQDARLHWVDAPVLDAEGFLLLPTPQMDRMPLFNGGQNKVSLPVAIYRVPSAGRHSSH</sequence>
<evidence type="ECO:0000256" key="2">
    <source>
        <dbReference type="ARBA" id="ARBA00022525"/>
    </source>
</evidence>
<accession>A0ABZ2L6T6</accession>
<evidence type="ECO:0000256" key="3">
    <source>
        <dbReference type="SAM" id="SignalP"/>
    </source>
</evidence>
<organism evidence="4 5">
    <name type="scientific">Pendulispora rubella</name>
    <dbReference type="NCBI Taxonomy" id="2741070"/>
    <lineage>
        <taxon>Bacteria</taxon>
        <taxon>Pseudomonadati</taxon>
        <taxon>Myxococcota</taxon>
        <taxon>Myxococcia</taxon>
        <taxon>Myxococcales</taxon>
        <taxon>Sorangiineae</taxon>
        <taxon>Pendulisporaceae</taxon>
        <taxon>Pendulispora</taxon>
    </lineage>
</organism>
<keyword evidence="5" id="KW-1185">Reference proteome</keyword>
<evidence type="ECO:0000313" key="5">
    <source>
        <dbReference type="Proteomes" id="UP001374803"/>
    </source>
</evidence>
<name>A0ABZ2L6T6_9BACT</name>
<keyword evidence="2" id="KW-0964">Secreted</keyword>
<dbReference type="SUPFAM" id="SSF63829">
    <property type="entry name" value="Calcium-dependent phosphotriesterase"/>
    <property type="match status" value="1"/>
</dbReference>
<keyword evidence="3" id="KW-0732">Signal</keyword>
<dbReference type="EMBL" id="CP089983">
    <property type="protein sequence ID" value="WXB06653.1"/>
    <property type="molecule type" value="Genomic_DNA"/>
</dbReference>
<protein>
    <submittedName>
        <fullName evidence="4">Major royal jelly family protein</fullName>
    </submittedName>
</protein>
<dbReference type="PANTHER" id="PTHR10009">
    <property type="entry name" value="PROTEIN YELLOW-RELATED"/>
    <property type="match status" value="1"/>
</dbReference>
<dbReference type="PROSITE" id="PS51257">
    <property type="entry name" value="PROKAR_LIPOPROTEIN"/>
    <property type="match status" value="1"/>
</dbReference>
<dbReference type="Pfam" id="PF03022">
    <property type="entry name" value="MRJP"/>
    <property type="match status" value="1"/>
</dbReference>
<gene>
    <name evidence="4" type="ORF">LVJ94_05320</name>
</gene>
<dbReference type="PANTHER" id="PTHR10009:SF18">
    <property type="entry name" value="PROTEIN YELLOW-LIKE PROTEIN"/>
    <property type="match status" value="1"/>
</dbReference>
<comment type="subcellular location">
    <subcellularLocation>
        <location evidence="1">Secreted</location>
    </subcellularLocation>
</comment>